<dbReference type="PANTHER" id="PTHR32385:SF20">
    <property type="entry name" value="MANNOSYL PHOSPHORYLINOSITOL CERAMIDE SYNTHASE CSH1-RELATED"/>
    <property type="match status" value="1"/>
</dbReference>
<dbReference type="GO" id="GO:0016020">
    <property type="term" value="C:membrane"/>
    <property type="evidence" value="ECO:0007669"/>
    <property type="project" value="UniProtKB-SubCell"/>
</dbReference>
<protein>
    <submittedName>
        <fullName evidence="8">Mannosyl phosphorylinositol ceramide synthase CSH1, putative</fullName>
    </submittedName>
</protein>
<dbReference type="OrthoDB" id="3647at2759"/>
<reference evidence="8 9" key="1">
    <citation type="journal article" date="2011" name="PLoS Genet.">
        <title>Genome sequencing and comparative transcriptomics of the model entomopathogenic fungi Metarhizium anisopliae and M. acridum.</title>
        <authorList>
            <person name="Gao Q."/>
            <person name="Jin K."/>
            <person name="Ying S.H."/>
            <person name="Zhang Y."/>
            <person name="Xiao G."/>
            <person name="Shang Y."/>
            <person name="Duan Z."/>
            <person name="Hu X."/>
            <person name="Xie X.Q."/>
            <person name="Zhou G."/>
            <person name="Peng G."/>
            <person name="Luo Z."/>
            <person name="Huang W."/>
            <person name="Wang B."/>
            <person name="Fang W."/>
            <person name="Wang S."/>
            <person name="Zhong Y."/>
            <person name="Ma L.J."/>
            <person name="St Leger R.J."/>
            <person name="Zhao G.P."/>
            <person name="Pei Y."/>
            <person name="Feng M.G."/>
            <person name="Xia Y."/>
            <person name="Wang C."/>
        </authorList>
    </citation>
    <scope>NUCLEOTIDE SEQUENCE [LARGE SCALE GENOMIC DNA]</scope>
    <source>
        <strain evidence="8 9">CQMa 102</strain>
    </source>
</reference>
<dbReference type="PANTHER" id="PTHR32385">
    <property type="entry name" value="MANNOSYL PHOSPHORYLINOSITOL CERAMIDE SYNTHASE"/>
    <property type="match status" value="1"/>
</dbReference>
<dbReference type="eggNOG" id="ENOG502QS3D">
    <property type="taxonomic scope" value="Eukaryota"/>
</dbReference>
<comment type="subcellular location">
    <subcellularLocation>
        <location evidence="1">Membrane</location>
    </subcellularLocation>
</comment>
<evidence type="ECO:0000313" key="8">
    <source>
        <dbReference type="EMBL" id="EFY84503.1"/>
    </source>
</evidence>
<keyword evidence="4 7" id="KW-0812">Transmembrane</keyword>
<comment type="similarity">
    <text evidence="2">Belongs to the glycosyltransferase 32 family.</text>
</comment>
<proteinExistence type="inferred from homology"/>
<keyword evidence="3" id="KW-0808">Transferase</keyword>
<keyword evidence="5 7" id="KW-1133">Transmembrane helix</keyword>
<evidence type="ECO:0000313" key="9">
    <source>
        <dbReference type="Proteomes" id="UP000002499"/>
    </source>
</evidence>
<evidence type="ECO:0000256" key="1">
    <source>
        <dbReference type="ARBA" id="ARBA00004370"/>
    </source>
</evidence>
<dbReference type="GO" id="GO:0000030">
    <property type="term" value="F:mannosyltransferase activity"/>
    <property type="evidence" value="ECO:0007669"/>
    <property type="project" value="TreeGrafter"/>
</dbReference>
<dbReference type="InterPro" id="IPR029044">
    <property type="entry name" value="Nucleotide-diphossugar_trans"/>
</dbReference>
<dbReference type="Gene3D" id="3.90.550.20">
    <property type="match status" value="1"/>
</dbReference>
<dbReference type="SUPFAM" id="SSF53448">
    <property type="entry name" value="Nucleotide-diphospho-sugar transferases"/>
    <property type="match status" value="1"/>
</dbReference>
<evidence type="ECO:0000256" key="5">
    <source>
        <dbReference type="ARBA" id="ARBA00022989"/>
    </source>
</evidence>
<dbReference type="STRING" id="655827.E9EHV0"/>
<dbReference type="HOGENOM" id="CLU_036369_4_0_1"/>
<organism evidence="9">
    <name type="scientific">Metarhizium acridum (strain CQMa 102)</name>
    <dbReference type="NCBI Taxonomy" id="655827"/>
    <lineage>
        <taxon>Eukaryota</taxon>
        <taxon>Fungi</taxon>
        <taxon>Dikarya</taxon>
        <taxon>Ascomycota</taxon>
        <taxon>Pezizomycotina</taxon>
        <taxon>Sordariomycetes</taxon>
        <taxon>Hypocreomycetidae</taxon>
        <taxon>Hypocreales</taxon>
        <taxon>Clavicipitaceae</taxon>
        <taxon>Metarhizium</taxon>
    </lineage>
</organism>
<dbReference type="EMBL" id="GL698621">
    <property type="protein sequence ID" value="EFY84503.1"/>
    <property type="molecule type" value="Genomic_DNA"/>
</dbReference>
<dbReference type="GO" id="GO:0051999">
    <property type="term" value="P:mannosyl-inositol phosphorylceramide biosynthetic process"/>
    <property type="evidence" value="ECO:0007669"/>
    <property type="project" value="TreeGrafter"/>
</dbReference>
<evidence type="ECO:0000256" key="2">
    <source>
        <dbReference type="ARBA" id="ARBA00009003"/>
    </source>
</evidence>
<dbReference type="InterPro" id="IPR051706">
    <property type="entry name" value="Glycosyltransferase_domain"/>
</dbReference>
<dbReference type="KEGG" id="maw:19253759"/>
<dbReference type="Pfam" id="PF04488">
    <property type="entry name" value="Gly_transf_sug"/>
    <property type="match status" value="1"/>
</dbReference>
<dbReference type="AlphaFoldDB" id="E9EHV0"/>
<accession>E9EHV0</accession>
<dbReference type="InParanoid" id="E9EHV0"/>
<evidence type="ECO:0000256" key="4">
    <source>
        <dbReference type="ARBA" id="ARBA00022692"/>
    </source>
</evidence>
<evidence type="ECO:0000256" key="7">
    <source>
        <dbReference type="SAM" id="Phobius"/>
    </source>
</evidence>
<sequence>MPSTWDVARQSCISLHKDWEYKLWTEKPSRDFIQKEYPWFLRTYDGFTFPVQRVDALRYFLMRHYGGIYIDLDNACRTNLEPLLYYPAWLMDRGHGALSNNALGSLPNHPFWKYVTESLLQYSRNYPLPYLAASFAPGKWFLIDAWQRYHAGLSKEDDRLTRVMMDSRPGSAPWIFFTYAEGGSQSNKNHGLFLPRVSNLFTFMCCSVAVLAAAAVVVIAVGPGDWRLSKTYWTRQRCRHRHFDEIALCAGLRGQQYTVVSIWWKAHAAPTSAPR</sequence>
<keyword evidence="9" id="KW-1185">Reference proteome</keyword>
<feature type="transmembrane region" description="Helical" evidence="7">
    <location>
        <begin position="200"/>
        <end position="221"/>
    </location>
</feature>
<dbReference type="InterPro" id="IPR007577">
    <property type="entry name" value="GlycoTrfase_DXD_sugar-bd_CS"/>
</dbReference>
<gene>
    <name evidence="8" type="ORF">MAC_09448</name>
</gene>
<evidence type="ECO:0000256" key="3">
    <source>
        <dbReference type="ARBA" id="ARBA00022679"/>
    </source>
</evidence>
<evidence type="ECO:0000256" key="6">
    <source>
        <dbReference type="ARBA" id="ARBA00023136"/>
    </source>
</evidence>
<name>E9EHV0_METAQ</name>
<keyword evidence="6 7" id="KW-0472">Membrane</keyword>
<dbReference type="GeneID" id="19253759"/>
<dbReference type="Proteomes" id="UP000002499">
    <property type="component" value="Unassembled WGS sequence"/>
</dbReference>